<organism evidence="1 2">
    <name type="scientific">Arthrobacter jinronghuae</name>
    <dbReference type="NCBI Taxonomy" id="2964609"/>
    <lineage>
        <taxon>Bacteria</taxon>
        <taxon>Bacillati</taxon>
        <taxon>Actinomycetota</taxon>
        <taxon>Actinomycetes</taxon>
        <taxon>Micrococcales</taxon>
        <taxon>Micrococcaceae</taxon>
        <taxon>Arthrobacter</taxon>
    </lineage>
</organism>
<comment type="caution">
    <text evidence="1">The sequence shown here is derived from an EMBL/GenBank/DDBJ whole genome shotgun (WGS) entry which is preliminary data.</text>
</comment>
<protein>
    <submittedName>
        <fullName evidence="1">Uncharacterized protein</fullName>
    </submittedName>
</protein>
<sequence>MAGSLASGALAAIDVALPVAAGGAVFGACTGLALRLDRSDDEMPAEAASLVPRTG</sequence>
<evidence type="ECO:0000313" key="2">
    <source>
        <dbReference type="Proteomes" id="UP001206924"/>
    </source>
</evidence>
<dbReference type="Proteomes" id="UP001206924">
    <property type="component" value="Unassembled WGS sequence"/>
</dbReference>
<dbReference type="EMBL" id="JANFLP010000008">
    <property type="protein sequence ID" value="MCQ1949945.1"/>
    <property type="molecule type" value="Genomic_DNA"/>
</dbReference>
<accession>A0ABT1NQD1</accession>
<evidence type="ECO:0000313" key="1">
    <source>
        <dbReference type="EMBL" id="MCQ1949945.1"/>
    </source>
</evidence>
<proteinExistence type="predicted"/>
<reference evidence="1 2" key="1">
    <citation type="submission" date="2022-07" db="EMBL/GenBank/DDBJ databases">
        <title>Novel species in genus Arthrobacter.</title>
        <authorList>
            <person name="Liu Y."/>
        </authorList>
    </citation>
    <scope>NUCLEOTIDE SEQUENCE [LARGE SCALE GENOMIC DNA]</scope>
    <source>
        <strain evidence="2">zg-Y859</strain>
    </source>
</reference>
<keyword evidence="2" id="KW-1185">Reference proteome</keyword>
<gene>
    <name evidence="1" type="ORF">NNX28_08405</name>
</gene>
<name>A0ABT1NQD1_9MICC</name>
<dbReference type="RefSeq" id="WP_255865437.1">
    <property type="nucleotide sequence ID" value="NZ_CP104263.1"/>
</dbReference>